<dbReference type="PANTHER" id="PTHR31642">
    <property type="entry name" value="TRICHOTHECENE 3-O-ACETYLTRANSFERASE"/>
    <property type="match status" value="1"/>
</dbReference>
<dbReference type="FunFam" id="3.30.559.10:FF:000008">
    <property type="entry name" value="Tryptamine hydroxycinnamoyl transferase"/>
    <property type="match status" value="1"/>
</dbReference>
<evidence type="ECO:0000313" key="6">
    <source>
        <dbReference type="Proteomes" id="UP001237642"/>
    </source>
</evidence>
<dbReference type="FunFam" id="3.30.559.10:FF:000015">
    <property type="entry name" value="Spermidine hydroxycinnamoyl transferase"/>
    <property type="match status" value="1"/>
</dbReference>
<dbReference type="InterPro" id="IPR023213">
    <property type="entry name" value="CAT-like_dom_sf"/>
</dbReference>
<evidence type="ECO:0000256" key="1">
    <source>
        <dbReference type="ARBA" id="ARBA00009861"/>
    </source>
</evidence>
<accession>A0AAD8J9D7</accession>
<name>A0AAD8J9D7_9APIA</name>
<reference evidence="5" key="1">
    <citation type="submission" date="2023-02" db="EMBL/GenBank/DDBJ databases">
        <title>Genome of toxic invasive species Heracleum sosnowskyi carries increased number of genes despite the absence of recent whole-genome duplications.</title>
        <authorList>
            <person name="Schelkunov M."/>
            <person name="Shtratnikova V."/>
            <person name="Makarenko M."/>
            <person name="Klepikova A."/>
            <person name="Omelchenko D."/>
            <person name="Novikova G."/>
            <person name="Obukhova E."/>
            <person name="Bogdanov V."/>
            <person name="Penin A."/>
            <person name="Logacheva M."/>
        </authorList>
    </citation>
    <scope>NUCLEOTIDE SEQUENCE</scope>
    <source>
        <strain evidence="5">Hsosn_3</strain>
        <tissue evidence="5">Leaf</tissue>
    </source>
</reference>
<organism evidence="5 6">
    <name type="scientific">Heracleum sosnowskyi</name>
    <dbReference type="NCBI Taxonomy" id="360622"/>
    <lineage>
        <taxon>Eukaryota</taxon>
        <taxon>Viridiplantae</taxon>
        <taxon>Streptophyta</taxon>
        <taxon>Embryophyta</taxon>
        <taxon>Tracheophyta</taxon>
        <taxon>Spermatophyta</taxon>
        <taxon>Magnoliopsida</taxon>
        <taxon>eudicotyledons</taxon>
        <taxon>Gunneridae</taxon>
        <taxon>Pentapetalae</taxon>
        <taxon>asterids</taxon>
        <taxon>campanulids</taxon>
        <taxon>Apiales</taxon>
        <taxon>Apiaceae</taxon>
        <taxon>Apioideae</taxon>
        <taxon>apioid superclade</taxon>
        <taxon>Tordylieae</taxon>
        <taxon>Tordyliinae</taxon>
        <taxon>Heracleum</taxon>
    </lineage>
</organism>
<dbReference type="InterPro" id="IPR050317">
    <property type="entry name" value="Plant_Fungal_Acyltransferase"/>
</dbReference>
<gene>
    <name evidence="5" type="ORF">POM88_009772</name>
</gene>
<evidence type="ECO:0000256" key="2">
    <source>
        <dbReference type="ARBA" id="ARBA00022679"/>
    </source>
</evidence>
<keyword evidence="3" id="KW-0012">Acyltransferase</keyword>
<protein>
    <submittedName>
        <fullName evidence="5">Hydroxycinnamoyl-CoA shikimate/quinate hydroxycinnamoyl transferase</fullName>
    </submittedName>
</protein>
<reference evidence="5" key="2">
    <citation type="submission" date="2023-05" db="EMBL/GenBank/DDBJ databases">
        <authorList>
            <person name="Schelkunov M.I."/>
        </authorList>
    </citation>
    <scope>NUCLEOTIDE SEQUENCE</scope>
    <source>
        <strain evidence="5">Hsosn_3</strain>
        <tissue evidence="5">Leaf</tissue>
    </source>
</reference>
<dbReference type="AlphaFoldDB" id="A0AAD8J9D7"/>
<dbReference type="Pfam" id="PF02458">
    <property type="entry name" value="Transferase"/>
    <property type="match status" value="1"/>
</dbReference>
<comment type="caution">
    <text evidence="5">The sequence shown here is derived from an EMBL/GenBank/DDBJ whole genome shotgun (WGS) entry which is preliminary data.</text>
</comment>
<dbReference type="Proteomes" id="UP001237642">
    <property type="component" value="Unassembled WGS sequence"/>
</dbReference>
<proteinExistence type="inferred from homology"/>
<keyword evidence="2 5" id="KW-0808">Transferase</keyword>
<dbReference type="EMBL" id="JAUIZM010000002">
    <property type="protein sequence ID" value="KAK1399909.1"/>
    <property type="molecule type" value="Genomic_DNA"/>
</dbReference>
<feature type="region of interest" description="Disordered" evidence="4">
    <location>
        <begin position="200"/>
        <end position="224"/>
    </location>
</feature>
<evidence type="ECO:0000313" key="5">
    <source>
        <dbReference type="EMBL" id="KAK1399909.1"/>
    </source>
</evidence>
<dbReference type="PANTHER" id="PTHR31642:SF329">
    <property type="entry name" value="TRANSFERASE, CHLORAMPHENICOL ACETYLTRANSFERASE-LIKE DOMAIN PROTEIN-RELATED"/>
    <property type="match status" value="1"/>
</dbReference>
<dbReference type="GO" id="GO:0050266">
    <property type="term" value="F:rosmarinate synthase activity"/>
    <property type="evidence" value="ECO:0007669"/>
    <property type="project" value="UniProtKB-ARBA"/>
</dbReference>
<comment type="similarity">
    <text evidence="1">Belongs to the plant acyltransferase family.</text>
</comment>
<keyword evidence="6" id="KW-1185">Reference proteome</keyword>
<sequence length="436" mass="48266">MVSEKMKITVKESSIVYPSKSTPLKKLWNSNLDLVVAQIHILTVYFYKPNGACNFFDSKILRESLSDVLVSFFPMAGRLSKDEKGRVEIDCNAQGALFVEAEAEFTCLDDFGAFRPSPELRRLVPSVDYTGDVSSYPLVVAQVTRFKCGGVCLGLGIHHTLADGLAGLHFVNTWSDVARGLSVAMPPFIDRTLLRARDPPTPTFDHVEYHPPPSLNTPKNSSPNNVSTTVLNLTLNQLNKLKSSAKNDGNTKDHSTYEILAAHLWRCATKARGLPDDQMTKLFVATDGRSRLCPPLPPGYVGNVVFTATPLSAAGALTLEPLTDSCKRIQSCLAKMDNEYLRSALDHLELQPDLSALVRGPQYFANPNLNINSWVRLPLYDSDFGWGRPIFMGPASILYEGTIYILPSPKNDKSMTLSVCLEASHIELFKKFLYDF</sequence>
<evidence type="ECO:0000256" key="3">
    <source>
        <dbReference type="ARBA" id="ARBA00023315"/>
    </source>
</evidence>
<evidence type="ECO:0000256" key="4">
    <source>
        <dbReference type="SAM" id="MobiDB-lite"/>
    </source>
</evidence>
<dbReference type="Gene3D" id="3.30.559.10">
    <property type="entry name" value="Chloramphenicol acetyltransferase-like domain"/>
    <property type="match status" value="2"/>
</dbReference>